<dbReference type="Proteomes" id="UP001500713">
    <property type="component" value="Unassembled WGS sequence"/>
</dbReference>
<dbReference type="PANTHER" id="PTHR30273">
    <property type="entry name" value="PERIPLASMIC SIGNAL SENSOR AND SIGMA FACTOR ACTIVATOR FECR-RELATED"/>
    <property type="match status" value="1"/>
</dbReference>
<evidence type="ECO:0000313" key="4">
    <source>
        <dbReference type="EMBL" id="GAA0467332.1"/>
    </source>
</evidence>
<dbReference type="InterPro" id="IPR032623">
    <property type="entry name" value="FecR_N"/>
</dbReference>
<organism evidence="4 5">
    <name type="scientific">Parasphingorhabdus litoris</name>
    <dbReference type="NCBI Taxonomy" id="394733"/>
    <lineage>
        <taxon>Bacteria</taxon>
        <taxon>Pseudomonadati</taxon>
        <taxon>Pseudomonadota</taxon>
        <taxon>Alphaproteobacteria</taxon>
        <taxon>Sphingomonadales</taxon>
        <taxon>Sphingomonadaceae</taxon>
        <taxon>Parasphingorhabdus</taxon>
    </lineage>
</organism>
<keyword evidence="1" id="KW-0472">Membrane</keyword>
<reference evidence="5" key="1">
    <citation type="journal article" date="2019" name="Int. J. Syst. Evol. Microbiol.">
        <title>The Global Catalogue of Microorganisms (GCM) 10K type strain sequencing project: providing services to taxonomists for standard genome sequencing and annotation.</title>
        <authorList>
            <consortium name="The Broad Institute Genomics Platform"/>
            <consortium name="The Broad Institute Genome Sequencing Center for Infectious Disease"/>
            <person name="Wu L."/>
            <person name="Ma J."/>
        </authorList>
    </citation>
    <scope>NUCLEOTIDE SEQUENCE [LARGE SCALE GENOMIC DNA]</scope>
    <source>
        <strain evidence="5">JCM 14162</strain>
    </source>
</reference>
<feature type="domain" description="FecR N-terminal" evidence="3">
    <location>
        <begin position="18"/>
        <end position="56"/>
    </location>
</feature>
<feature type="domain" description="FecR protein" evidence="2">
    <location>
        <begin position="141"/>
        <end position="231"/>
    </location>
</feature>
<name>A0ABP3K0S1_9SPHN</name>
<dbReference type="PANTHER" id="PTHR30273:SF2">
    <property type="entry name" value="PROTEIN FECR"/>
    <property type="match status" value="1"/>
</dbReference>
<feature type="transmembrane region" description="Helical" evidence="1">
    <location>
        <begin position="92"/>
        <end position="112"/>
    </location>
</feature>
<gene>
    <name evidence="4" type="ORF">GCM10009096_05120</name>
</gene>
<accession>A0ABP3K0S1</accession>
<evidence type="ECO:0000259" key="2">
    <source>
        <dbReference type="Pfam" id="PF04773"/>
    </source>
</evidence>
<dbReference type="Gene3D" id="2.60.120.1440">
    <property type="match status" value="1"/>
</dbReference>
<dbReference type="PIRSF" id="PIRSF018266">
    <property type="entry name" value="FecR"/>
    <property type="match status" value="1"/>
</dbReference>
<dbReference type="Gene3D" id="3.55.50.30">
    <property type="match status" value="1"/>
</dbReference>
<comment type="caution">
    <text evidence="4">The sequence shown here is derived from an EMBL/GenBank/DDBJ whole genome shotgun (WGS) entry which is preliminary data.</text>
</comment>
<dbReference type="RefSeq" id="WP_229953946.1">
    <property type="nucleotide sequence ID" value="NZ_BAAAEM010000002.1"/>
</dbReference>
<keyword evidence="5" id="KW-1185">Reference proteome</keyword>
<proteinExistence type="predicted"/>
<sequence length="356" mass="38904">MKDARSKNAFDTSNSVEEQAAHWFARLRADNAGRSDQKRFKAWLEESPRHAEAYALQEEVWTAMQDSAVDDDILAMRQSALAMPAAANNNGWLKYGAIAASLLVLAISVVIFNPFQFGNGSGNIDPVDQLAQAEPQASPIYKTAIGQRSTVNLPDGSVVELNTDSLIQINFSNERRDVILLRGEALFEVAKDASRPFVVEADGKLVTAIGTTFSVRRADDEIRVTLIEGIVTVDDEDREDANPNAVGTKQLRPGEQLVALGDQPFKVSMINTDAVTSWKDGRLIFDNEPLGAIVQEVNRYSTRKLVVGDATLSDMRVSGIFQVGSVDSFAAALEASFPVANNAQSDEDDIILTWRE</sequence>
<dbReference type="Pfam" id="PF04773">
    <property type="entry name" value="FecR"/>
    <property type="match status" value="1"/>
</dbReference>
<keyword evidence="1" id="KW-0812">Transmembrane</keyword>
<dbReference type="EMBL" id="BAAAEM010000002">
    <property type="protein sequence ID" value="GAA0467332.1"/>
    <property type="molecule type" value="Genomic_DNA"/>
</dbReference>
<evidence type="ECO:0000259" key="3">
    <source>
        <dbReference type="Pfam" id="PF16220"/>
    </source>
</evidence>
<dbReference type="Pfam" id="PF16220">
    <property type="entry name" value="DUF4880"/>
    <property type="match status" value="1"/>
</dbReference>
<evidence type="ECO:0000256" key="1">
    <source>
        <dbReference type="SAM" id="Phobius"/>
    </source>
</evidence>
<keyword evidence="1" id="KW-1133">Transmembrane helix</keyword>
<dbReference type="InterPro" id="IPR012373">
    <property type="entry name" value="Ferrdict_sens_TM"/>
</dbReference>
<protein>
    <submittedName>
        <fullName evidence="4">FecR family protein</fullName>
    </submittedName>
</protein>
<dbReference type="InterPro" id="IPR006860">
    <property type="entry name" value="FecR"/>
</dbReference>
<evidence type="ECO:0000313" key="5">
    <source>
        <dbReference type="Proteomes" id="UP001500713"/>
    </source>
</evidence>